<gene>
    <name evidence="1" type="ORF">F444_19420</name>
</gene>
<dbReference type="AlphaFoldDB" id="A0A080Z7W5"/>
<dbReference type="Proteomes" id="UP000028582">
    <property type="component" value="Unassembled WGS sequence"/>
</dbReference>
<accession>A0A080Z7W5</accession>
<dbReference type="EMBL" id="ANJA01003548">
    <property type="protein sequence ID" value="ETO62726.1"/>
    <property type="molecule type" value="Genomic_DNA"/>
</dbReference>
<protein>
    <recommendedName>
        <fullName evidence="3">DDE Tnp4 domain-containing protein</fullName>
    </recommendedName>
</protein>
<evidence type="ECO:0008006" key="3">
    <source>
        <dbReference type="Google" id="ProtNLM"/>
    </source>
</evidence>
<comment type="caution">
    <text evidence="1">The sequence shown here is derived from an EMBL/GenBank/DDBJ whole genome shotgun (WGS) entry which is preliminary data.</text>
</comment>
<sequence length="267" mass="30525">MPRHSTRKALLSDLQALYVFYLSSGDDDTVERILAAYLPVDTSRYLTSRIGSSHADSSLAALTALSDKDFRQLTRISKRSFCALHNYIHDNPVFQSTSPNGHHKQQPVSWQLAMALARLSENENDASVGHLHRHFVISVESVVKYTKRVLTALKTLCSQWLEWPSPGRRREIAREMAAKSRWASLREMRNQLRSKAEMDFFIEWVLGCCTLHNMLAKLGDAWKCMASDDDEDDGIIDSIEGDTERSIREKVKSITLQMHRFATYECM</sequence>
<organism evidence="1 2">
    <name type="scientific">Phytophthora nicotianae P1976</name>
    <dbReference type="NCBI Taxonomy" id="1317066"/>
    <lineage>
        <taxon>Eukaryota</taxon>
        <taxon>Sar</taxon>
        <taxon>Stramenopiles</taxon>
        <taxon>Oomycota</taxon>
        <taxon>Peronosporomycetes</taxon>
        <taxon>Peronosporales</taxon>
        <taxon>Peronosporaceae</taxon>
        <taxon>Phytophthora</taxon>
    </lineage>
</organism>
<dbReference type="OrthoDB" id="2502344at2759"/>
<reference evidence="1 2" key="1">
    <citation type="submission" date="2013-11" db="EMBL/GenBank/DDBJ databases">
        <title>The Genome Sequence of Phytophthora parasitica P1976.</title>
        <authorList>
            <consortium name="The Broad Institute Genomics Platform"/>
            <person name="Russ C."/>
            <person name="Tyler B."/>
            <person name="Panabieres F."/>
            <person name="Shan W."/>
            <person name="Tripathy S."/>
            <person name="Grunwald N."/>
            <person name="Machado M."/>
            <person name="Johnson C.S."/>
            <person name="Walker B."/>
            <person name="Young S."/>
            <person name="Zeng Q."/>
            <person name="Gargeya S."/>
            <person name="Fitzgerald M."/>
            <person name="Haas B."/>
            <person name="Abouelleil A."/>
            <person name="Allen A.W."/>
            <person name="Alvarado L."/>
            <person name="Arachchi H.M."/>
            <person name="Berlin A.M."/>
            <person name="Chapman S.B."/>
            <person name="Gainer-Dewar J."/>
            <person name="Goldberg J."/>
            <person name="Griggs A."/>
            <person name="Gujja S."/>
            <person name="Hansen M."/>
            <person name="Howarth C."/>
            <person name="Imamovic A."/>
            <person name="Ireland A."/>
            <person name="Larimer J."/>
            <person name="McCowan C."/>
            <person name="Murphy C."/>
            <person name="Pearson M."/>
            <person name="Poon T.W."/>
            <person name="Priest M."/>
            <person name="Roberts A."/>
            <person name="Saif S."/>
            <person name="Shea T."/>
            <person name="Sisk P."/>
            <person name="Sykes S."/>
            <person name="Wortman J."/>
            <person name="Nusbaum C."/>
            <person name="Birren B."/>
        </authorList>
    </citation>
    <scope>NUCLEOTIDE SEQUENCE [LARGE SCALE GENOMIC DNA]</scope>
    <source>
        <strain evidence="1 2">P1976</strain>
    </source>
</reference>
<proteinExistence type="predicted"/>
<evidence type="ECO:0000313" key="2">
    <source>
        <dbReference type="Proteomes" id="UP000028582"/>
    </source>
</evidence>
<evidence type="ECO:0000313" key="1">
    <source>
        <dbReference type="EMBL" id="ETO62726.1"/>
    </source>
</evidence>
<name>A0A080Z7W5_PHYNI</name>